<dbReference type="Proteomes" id="UP000216444">
    <property type="component" value="Unassembled WGS sequence"/>
</dbReference>
<dbReference type="AlphaFoldDB" id="A0A261FD56"/>
<reference evidence="2 3" key="1">
    <citation type="journal article" date="2017" name="BMC Genomics">
        <title>Comparative genomic and phylogenomic analyses of the Bifidobacteriaceae family.</title>
        <authorList>
            <person name="Lugli G.A."/>
            <person name="Milani C."/>
            <person name="Turroni F."/>
            <person name="Duranti S."/>
            <person name="Mancabelli L."/>
            <person name="Mangifesta M."/>
            <person name="Ferrario C."/>
            <person name="Modesto M."/>
            <person name="Mattarelli P."/>
            <person name="Jiri K."/>
            <person name="van Sinderen D."/>
            <person name="Ventura M."/>
        </authorList>
    </citation>
    <scope>NUCLEOTIDE SEQUENCE [LARGE SCALE GENOMIC DNA]</scope>
    <source>
        <strain evidence="2 3">DSM 100201</strain>
    </source>
</reference>
<name>A0A261FD56_9BIFI</name>
<sequence>MRQSSRTISQRRQRMRPKRPAGRRLVSRPCNWNKSHRTKASSRIRRYAQTVGTSTFRIIMYSYNYYGSRGADMDTQTVPIGGFNVAIPQGFSRLNRMPDDPPEMTAYATQMEQSAYVLFLQPIPADHAMPFGDVQAVEDGIHQALGDDQGLIEVVSGTTDAKRNVIWSIVKTVSQSEGVQYGLTLHPDCPGFVLHVQGFANEAGTTGIREAQVYEFARRHGWIDNQGQGWSCDPYDANYRHGILMNLSEDSRFDDFFPNHPLSVVRKFILMLIRYN</sequence>
<comment type="caution">
    <text evidence="2">The sequence shown here is derived from an EMBL/GenBank/DDBJ whole genome shotgun (WGS) entry which is preliminary data.</text>
</comment>
<proteinExistence type="predicted"/>
<gene>
    <name evidence="2" type="ORF">BTIS_1690</name>
</gene>
<organism evidence="2 3">
    <name type="scientific">Bifidobacterium tissieri</name>
    <dbReference type="NCBI Taxonomy" id="1630162"/>
    <lineage>
        <taxon>Bacteria</taxon>
        <taxon>Bacillati</taxon>
        <taxon>Actinomycetota</taxon>
        <taxon>Actinomycetes</taxon>
        <taxon>Bifidobacteriales</taxon>
        <taxon>Bifidobacteriaceae</taxon>
        <taxon>Bifidobacterium</taxon>
    </lineage>
</organism>
<dbReference type="EMBL" id="MWWV01000012">
    <property type="protein sequence ID" value="OZG57028.1"/>
    <property type="molecule type" value="Genomic_DNA"/>
</dbReference>
<evidence type="ECO:0000313" key="2">
    <source>
        <dbReference type="EMBL" id="OZG57028.1"/>
    </source>
</evidence>
<evidence type="ECO:0000313" key="3">
    <source>
        <dbReference type="Proteomes" id="UP000216444"/>
    </source>
</evidence>
<accession>A0A261FD56</accession>
<feature type="compositionally biased region" description="Basic residues" evidence="1">
    <location>
        <begin position="9"/>
        <end position="26"/>
    </location>
</feature>
<feature type="region of interest" description="Disordered" evidence="1">
    <location>
        <begin position="1"/>
        <end position="28"/>
    </location>
</feature>
<keyword evidence="3" id="KW-1185">Reference proteome</keyword>
<protein>
    <submittedName>
        <fullName evidence="2">Uncharacterized protein</fullName>
    </submittedName>
</protein>
<evidence type="ECO:0000256" key="1">
    <source>
        <dbReference type="SAM" id="MobiDB-lite"/>
    </source>
</evidence>